<feature type="domain" description="Protein kinase" evidence="1">
    <location>
        <begin position="154"/>
        <end position="414"/>
    </location>
</feature>
<dbReference type="PROSITE" id="PS00108">
    <property type="entry name" value="PROTEIN_KINASE_ST"/>
    <property type="match status" value="1"/>
</dbReference>
<dbReference type="AlphaFoldDB" id="A0A6S6U2G4"/>
<gene>
    <name evidence="2" type="ORF">HELGO_WM20707</name>
</gene>
<evidence type="ECO:0000313" key="2">
    <source>
        <dbReference type="EMBL" id="CAA6828725.1"/>
    </source>
</evidence>
<dbReference type="InterPro" id="IPR053235">
    <property type="entry name" value="Ser_Thr_kinase"/>
</dbReference>
<dbReference type="SUPFAM" id="SSF56112">
    <property type="entry name" value="Protein kinase-like (PK-like)"/>
    <property type="match status" value="1"/>
</dbReference>
<dbReference type="InterPro" id="IPR008271">
    <property type="entry name" value="Ser/Thr_kinase_AS"/>
</dbReference>
<sequence length="414" mass="46150">MGNQLSADIFTNAADASGGFLLVEGDSPLRLDLIATLRELFPTVPITYLCKSDVNDLREVQWDQFELVLLGSSSQVDESLSWLDDQGFQKAGLSFPLVVMLTDGPPQRVDVGLPVNADMRLPYDVSVSDFAEQIDIARETQRLLSEYPMHLPGWYMRAVLHNSENAVIFLAEDHLGYQVAVKRFKFDVSQISDGALDDFMNEAYTLMLQHNVPVLVKLLDAGVTIEAAYLIMEYLPGVTLKDRLQVGLDEVGLDKRLKWFRQVVEALSVIHESGVLHRDLKSSNVLMREDDSPAVLDLGVESRLLSDCGFLNADEIYCTPFYVSPERIIGEPASVASDLYALGILFYEMLTGDKPFLGDNLGDVLTGHMFNQVPPLPDHLVVYQPLLSQLLIKSPEFRPESARLVLSQLDELSD</sequence>
<dbReference type="PROSITE" id="PS50011">
    <property type="entry name" value="PROTEIN_KINASE_DOM"/>
    <property type="match status" value="1"/>
</dbReference>
<keyword evidence="2" id="KW-0418">Kinase</keyword>
<dbReference type="Gene3D" id="1.10.510.10">
    <property type="entry name" value="Transferase(Phosphotransferase) domain 1"/>
    <property type="match status" value="1"/>
</dbReference>
<evidence type="ECO:0000259" key="1">
    <source>
        <dbReference type="PROSITE" id="PS50011"/>
    </source>
</evidence>
<dbReference type="InterPro" id="IPR000719">
    <property type="entry name" value="Prot_kinase_dom"/>
</dbReference>
<accession>A0A6S6U2G4</accession>
<dbReference type="EMBL" id="CACVAT010000474">
    <property type="protein sequence ID" value="CAA6828725.1"/>
    <property type="molecule type" value="Genomic_DNA"/>
</dbReference>
<dbReference type="CDD" id="cd14014">
    <property type="entry name" value="STKc_PknB_like"/>
    <property type="match status" value="1"/>
</dbReference>
<dbReference type="SMART" id="SM00220">
    <property type="entry name" value="S_TKc"/>
    <property type="match status" value="1"/>
</dbReference>
<proteinExistence type="predicted"/>
<reference evidence="2" key="1">
    <citation type="submission" date="2020-01" db="EMBL/GenBank/DDBJ databases">
        <authorList>
            <person name="Meier V. D."/>
            <person name="Meier V D."/>
        </authorList>
    </citation>
    <scope>NUCLEOTIDE SEQUENCE</scope>
    <source>
        <strain evidence="2">HLG_WM_MAG_09</strain>
    </source>
</reference>
<keyword evidence="2" id="KW-0723">Serine/threonine-protein kinase</keyword>
<dbReference type="GO" id="GO:0005524">
    <property type="term" value="F:ATP binding"/>
    <property type="evidence" value="ECO:0007669"/>
    <property type="project" value="InterPro"/>
</dbReference>
<dbReference type="GO" id="GO:0004674">
    <property type="term" value="F:protein serine/threonine kinase activity"/>
    <property type="evidence" value="ECO:0007669"/>
    <property type="project" value="UniProtKB-KW"/>
</dbReference>
<protein>
    <submittedName>
        <fullName evidence="2">Serine/threonine protein kinase</fullName>
    </submittedName>
</protein>
<dbReference type="InterPro" id="IPR011009">
    <property type="entry name" value="Kinase-like_dom_sf"/>
</dbReference>
<organism evidence="2">
    <name type="scientific">uncultured Thiotrichaceae bacterium</name>
    <dbReference type="NCBI Taxonomy" id="298394"/>
    <lineage>
        <taxon>Bacteria</taxon>
        <taxon>Pseudomonadati</taxon>
        <taxon>Pseudomonadota</taxon>
        <taxon>Gammaproteobacteria</taxon>
        <taxon>Thiotrichales</taxon>
        <taxon>Thiotrichaceae</taxon>
        <taxon>environmental samples</taxon>
    </lineage>
</organism>
<dbReference type="GO" id="GO:0005737">
    <property type="term" value="C:cytoplasm"/>
    <property type="evidence" value="ECO:0007669"/>
    <property type="project" value="TreeGrafter"/>
</dbReference>
<dbReference type="PANTHER" id="PTHR24361">
    <property type="entry name" value="MITOGEN-ACTIVATED KINASE KINASE KINASE"/>
    <property type="match status" value="1"/>
</dbReference>
<keyword evidence="2" id="KW-0808">Transferase</keyword>
<dbReference type="Pfam" id="PF00069">
    <property type="entry name" value="Pkinase"/>
    <property type="match status" value="1"/>
</dbReference>
<name>A0A6S6U2G4_9GAMM</name>